<dbReference type="OrthoDB" id="849114at2"/>
<evidence type="ECO:0000313" key="1">
    <source>
        <dbReference type="EMBL" id="REE05988.1"/>
    </source>
</evidence>
<dbReference type="Gene3D" id="2.50.20.10">
    <property type="entry name" value="Lipoprotein localisation LolA/LolB/LppX"/>
    <property type="match status" value="1"/>
</dbReference>
<name>A0A3D9LHB2_MARFU</name>
<dbReference type="AlphaFoldDB" id="A0A3D9LHB2"/>
<sequence>MSSLVRTLLVLTVVLLAGCNKKLSDIFDRNGKTLVVDDVEFDYLSAKAKIDFESEKNSLSGSANIRIQRDSVIWMSLSPGLGIEVARVLITTDSVAVIDKVNKQYMQYHFADLSEKFDFELNYQLVQSAILGNLIYPYDKERVVRSPQAYTYRQQHGPFAFENFIGAKTMKLEKVQVRDTVSNNSFSVNYSDFQLVEEEVFPYQIMAKLTTSKEKGNTEVQIAYKQTSIEKKPLKFPFNVPQRYERK</sequence>
<dbReference type="InterPro" id="IPR025634">
    <property type="entry name" value="DUF4292"/>
</dbReference>
<comment type="caution">
    <text evidence="1">The sequence shown here is derived from an EMBL/GenBank/DDBJ whole genome shotgun (WGS) entry which is preliminary data.</text>
</comment>
<dbReference type="PROSITE" id="PS51257">
    <property type="entry name" value="PROKAR_LIPOPROTEIN"/>
    <property type="match status" value="1"/>
</dbReference>
<dbReference type="EMBL" id="QREG01000001">
    <property type="protein sequence ID" value="REE05988.1"/>
    <property type="molecule type" value="Genomic_DNA"/>
</dbReference>
<accession>A0A3D9LHB2</accession>
<organism evidence="1 2">
    <name type="scientific">Marinoscillum furvescens DSM 4134</name>
    <dbReference type="NCBI Taxonomy" id="1122208"/>
    <lineage>
        <taxon>Bacteria</taxon>
        <taxon>Pseudomonadati</taxon>
        <taxon>Bacteroidota</taxon>
        <taxon>Cytophagia</taxon>
        <taxon>Cytophagales</taxon>
        <taxon>Reichenbachiellaceae</taxon>
        <taxon>Marinoscillum</taxon>
    </lineage>
</organism>
<protein>
    <submittedName>
        <fullName evidence="1">Uncharacterized protein DUF4292</fullName>
    </submittedName>
</protein>
<evidence type="ECO:0000313" key="2">
    <source>
        <dbReference type="Proteomes" id="UP000256779"/>
    </source>
</evidence>
<dbReference type="RefSeq" id="WP_115866477.1">
    <property type="nucleotide sequence ID" value="NZ_QREG01000001.1"/>
</dbReference>
<dbReference type="Pfam" id="PF14125">
    <property type="entry name" value="DUF4292"/>
    <property type="match status" value="1"/>
</dbReference>
<reference evidence="1 2" key="1">
    <citation type="submission" date="2018-07" db="EMBL/GenBank/DDBJ databases">
        <title>Genomic Encyclopedia of Type Strains, Phase IV (KMG-IV): sequencing the most valuable type-strain genomes for metagenomic binning, comparative biology and taxonomic classification.</title>
        <authorList>
            <person name="Goeker M."/>
        </authorList>
    </citation>
    <scope>NUCLEOTIDE SEQUENCE [LARGE SCALE GENOMIC DNA]</scope>
    <source>
        <strain evidence="1 2">DSM 4134</strain>
    </source>
</reference>
<dbReference type="Proteomes" id="UP000256779">
    <property type="component" value="Unassembled WGS sequence"/>
</dbReference>
<proteinExistence type="predicted"/>
<gene>
    <name evidence="1" type="ORF">C7460_101507</name>
</gene>
<keyword evidence="2" id="KW-1185">Reference proteome</keyword>